<gene>
    <name evidence="1" type="ORF">CEP54_008139</name>
</gene>
<dbReference type="AlphaFoldDB" id="A0A428PXQ1"/>
<sequence>MPAQNSNSSADSSKPTLPANVCIFSPKKTSAVNALLGARLFTRLVASARTKPAELAAAIKSYQGADESFCLVHGSAVLIFDGGEGDKKSDEVEDDHHEHFRVVCLALKAHDIGLDVAGCIHDASNALGAGFQLDKLNDGAALVIDLVEVEEDSDDDEDPAT</sequence>
<dbReference type="Proteomes" id="UP000288168">
    <property type="component" value="Unassembled WGS sequence"/>
</dbReference>
<evidence type="ECO:0000313" key="1">
    <source>
        <dbReference type="EMBL" id="RSL57768.1"/>
    </source>
</evidence>
<name>A0A428PXQ1_9HYPO</name>
<comment type="caution">
    <text evidence="1">The sequence shown here is derived from an EMBL/GenBank/DDBJ whole genome shotgun (WGS) entry which is preliminary data.</text>
</comment>
<dbReference type="OrthoDB" id="5280080at2759"/>
<proteinExistence type="predicted"/>
<organism evidence="1 2">
    <name type="scientific">Fusarium duplospermum</name>
    <dbReference type="NCBI Taxonomy" id="1325734"/>
    <lineage>
        <taxon>Eukaryota</taxon>
        <taxon>Fungi</taxon>
        <taxon>Dikarya</taxon>
        <taxon>Ascomycota</taxon>
        <taxon>Pezizomycotina</taxon>
        <taxon>Sordariomycetes</taxon>
        <taxon>Hypocreomycetidae</taxon>
        <taxon>Hypocreales</taxon>
        <taxon>Nectriaceae</taxon>
        <taxon>Fusarium</taxon>
        <taxon>Fusarium solani species complex</taxon>
    </lineage>
</organism>
<keyword evidence="2" id="KW-1185">Reference proteome</keyword>
<protein>
    <submittedName>
        <fullName evidence="1">Uncharacterized protein</fullName>
    </submittedName>
</protein>
<evidence type="ECO:0000313" key="2">
    <source>
        <dbReference type="Proteomes" id="UP000288168"/>
    </source>
</evidence>
<dbReference type="EMBL" id="NKCI01000079">
    <property type="protein sequence ID" value="RSL57768.1"/>
    <property type="molecule type" value="Genomic_DNA"/>
</dbReference>
<reference evidence="1 2" key="1">
    <citation type="submission" date="2017-06" db="EMBL/GenBank/DDBJ databases">
        <title>Comparative genomic analysis of Ambrosia Fusariam Clade fungi.</title>
        <authorList>
            <person name="Stajich J.E."/>
            <person name="Carrillo J."/>
            <person name="Kijimoto T."/>
            <person name="Eskalen A."/>
            <person name="O'Donnell K."/>
            <person name="Kasson M."/>
        </authorList>
    </citation>
    <scope>NUCLEOTIDE SEQUENCE [LARGE SCALE GENOMIC DNA]</scope>
    <source>
        <strain evidence="1 2">NRRL62584</strain>
    </source>
</reference>
<accession>A0A428PXQ1</accession>